<evidence type="ECO:0000313" key="2">
    <source>
        <dbReference type="Proteomes" id="UP000663881"/>
    </source>
</evidence>
<name>A0A820EPU5_9BILA</name>
<dbReference type="EMBL" id="CAJOAY010012285">
    <property type="protein sequence ID" value="CAF4249392.1"/>
    <property type="molecule type" value="Genomic_DNA"/>
</dbReference>
<proteinExistence type="predicted"/>
<comment type="caution">
    <text evidence="1">The sequence shown here is derived from an EMBL/GenBank/DDBJ whole genome shotgun (WGS) entry which is preliminary data.</text>
</comment>
<accession>A0A820EPU5</accession>
<gene>
    <name evidence="1" type="ORF">OKA104_LOCUS43518</name>
</gene>
<organism evidence="1 2">
    <name type="scientific">Adineta steineri</name>
    <dbReference type="NCBI Taxonomy" id="433720"/>
    <lineage>
        <taxon>Eukaryota</taxon>
        <taxon>Metazoa</taxon>
        <taxon>Spiralia</taxon>
        <taxon>Gnathifera</taxon>
        <taxon>Rotifera</taxon>
        <taxon>Eurotatoria</taxon>
        <taxon>Bdelloidea</taxon>
        <taxon>Adinetida</taxon>
        <taxon>Adinetidae</taxon>
        <taxon>Adineta</taxon>
    </lineage>
</organism>
<reference evidence="1" key="1">
    <citation type="submission" date="2021-02" db="EMBL/GenBank/DDBJ databases">
        <authorList>
            <person name="Nowell W R."/>
        </authorList>
    </citation>
    <scope>NUCLEOTIDE SEQUENCE</scope>
</reference>
<evidence type="ECO:0000313" key="1">
    <source>
        <dbReference type="EMBL" id="CAF4249392.1"/>
    </source>
</evidence>
<dbReference type="AlphaFoldDB" id="A0A820EPU5"/>
<dbReference type="Proteomes" id="UP000663881">
    <property type="component" value="Unassembled WGS sequence"/>
</dbReference>
<protein>
    <submittedName>
        <fullName evidence="1">Uncharacterized protein</fullName>
    </submittedName>
</protein>
<sequence>MSNSNHSTSYSQYARNSTYSIETTRTHPEAFYVRSTYYDIIFVNNNTSMDILNKLLIHMNTGNQYSIDTNSDRRNNLSALIQINTIPIEEKSVVILFELNHFPDLSSISNWSSSLSSNSSLSNEQQQNMIHYATHDVLAVTYLIRPVLERWSFIKLKNRMVNEIFISFEKIQMPPPPASTTSKRIKNLNV</sequence>